<dbReference type="EMBL" id="AP027081">
    <property type="protein sequence ID" value="BDU75517.1"/>
    <property type="molecule type" value="Genomic_DNA"/>
</dbReference>
<dbReference type="Pfam" id="PF10974">
    <property type="entry name" value="DUF2804"/>
    <property type="match status" value="1"/>
</dbReference>
<dbReference type="PANTHER" id="PTHR35868">
    <property type="entry name" value="DUF2804 DOMAIN-CONTAINING PROTEIN-RELATED"/>
    <property type="match status" value="1"/>
</dbReference>
<gene>
    <name evidence="1" type="ORF">METESE_04750</name>
</gene>
<proteinExistence type="predicted"/>
<evidence type="ECO:0000313" key="2">
    <source>
        <dbReference type="Proteomes" id="UP001228113"/>
    </source>
</evidence>
<organism evidence="1 2">
    <name type="scientific">Mesoterricola sediminis</name>
    <dbReference type="NCBI Taxonomy" id="2927980"/>
    <lineage>
        <taxon>Bacteria</taxon>
        <taxon>Pseudomonadati</taxon>
        <taxon>Acidobacteriota</taxon>
        <taxon>Holophagae</taxon>
        <taxon>Holophagales</taxon>
        <taxon>Holophagaceae</taxon>
        <taxon>Mesoterricola</taxon>
    </lineage>
</organism>
<name>A0AA48KCN5_9BACT</name>
<dbReference type="KEGG" id="msea:METESE_04750"/>
<dbReference type="PANTHER" id="PTHR35868:SF4">
    <property type="entry name" value="DUF2804 DOMAIN-CONTAINING PROTEIN"/>
    <property type="match status" value="1"/>
</dbReference>
<evidence type="ECO:0008006" key="3">
    <source>
        <dbReference type="Google" id="ProtNLM"/>
    </source>
</evidence>
<dbReference type="InterPro" id="IPR021243">
    <property type="entry name" value="DUF2804"/>
</dbReference>
<sequence length="337" mass="37775">MFQLIQDDGRVGYGCLDGPVVFNPEAFVLRGFFGRPLGRLRRRLALGGFTYLGLLGPDWLVAVAAVRLGYAANVFGFFCDLRTGRSWERSLKDLPSRLVFPLDPDAHAIHYAGRGCRLDLAKSHARGRLEVEAAFGGRLALDARFPFGFEDQPLRVVNPSCGDPRRFTFTEKAAPLVPETFRAVFDGRELKGPAAAVVDWSAGYFNRHTNWYWGALAGFLEDGTPVGANFAALVNESYYPEDAFWIGGRRERVAQVIFEVDPDRPEGGDWRVFTEDGRVDLRFRPLGGRGERAWLPGMKVNFRQLAGLWRGRLRTRDGREARLEDVPGVAEVHLSVW</sequence>
<dbReference type="RefSeq" id="WP_243335516.1">
    <property type="nucleotide sequence ID" value="NZ_AP027081.1"/>
</dbReference>
<accession>A0AA48KCN5</accession>
<protein>
    <recommendedName>
        <fullName evidence="3">DUF2804 domain-containing protein</fullName>
    </recommendedName>
</protein>
<keyword evidence="2" id="KW-1185">Reference proteome</keyword>
<reference evidence="1" key="1">
    <citation type="journal article" date="2023" name="Int. J. Syst. Evol. Microbiol.">
        <title>Mesoterricola silvestris gen. nov., sp. nov., Mesoterricola sediminis sp. nov., Geothrix oryzae sp. nov., Geothrix edaphica sp. nov., Geothrix rubra sp. nov., and Geothrix limicola sp. nov., six novel members of Acidobacteriota isolated from soils.</title>
        <authorList>
            <person name="Itoh H."/>
            <person name="Sugisawa Y."/>
            <person name="Mise K."/>
            <person name="Xu Z."/>
            <person name="Kuniyasu M."/>
            <person name="Ushijima N."/>
            <person name="Kawano K."/>
            <person name="Kobayashi E."/>
            <person name="Shiratori Y."/>
            <person name="Masuda Y."/>
            <person name="Senoo K."/>
        </authorList>
    </citation>
    <scope>NUCLEOTIDE SEQUENCE</scope>
    <source>
        <strain evidence="1">W786</strain>
    </source>
</reference>
<evidence type="ECO:0000313" key="1">
    <source>
        <dbReference type="EMBL" id="BDU75517.1"/>
    </source>
</evidence>
<dbReference type="Proteomes" id="UP001228113">
    <property type="component" value="Chromosome"/>
</dbReference>
<dbReference type="AlphaFoldDB" id="A0AA48KCN5"/>